<accession>A0AAD7ARD3</accession>
<dbReference type="InterPro" id="IPR051164">
    <property type="entry name" value="NmrA-like_oxidored"/>
</dbReference>
<dbReference type="PANTHER" id="PTHR42748:SF7">
    <property type="entry name" value="NMRA LIKE REDOX SENSOR 1-RELATED"/>
    <property type="match status" value="1"/>
</dbReference>
<dbReference type="GO" id="GO:0005634">
    <property type="term" value="C:nucleus"/>
    <property type="evidence" value="ECO:0007669"/>
    <property type="project" value="TreeGrafter"/>
</dbReference>
<evidence type="ECO:0000256" key="1">
    <source>
        <dbReference type="ARBA" id="ARBA00006328"/>
    </source>
</evidence>
<evidence type="ECO:0000313" key="5">
    <source>
        <dbReference type="Proteomes" id="UP001218218"/>
    </source>
</evidence>
<keyword evidence="2" id="KW-0521">NADP</keyword>
<dbReference type="SUPFAM" id="SSF51735">
    <property type="entry name" value="NAD(P)-binding Rossmann-fold domains"/>
    <property type="match status" value="1"/>
</dbReference>
<comment type="caution">
    <text evidence="4">The sequence shown here is derived from an EMBL/GenBank/DDBJ whole genome shotgun (WGS) entry which is preliminary data.</text>
</comment>
<protein>
    <recommendedName>
        <fullName evidence="3">NmrA-like domain-containing protein</fullName>
    </recommendedName>
</protein>
<evidence type="ECO:0000259" key="3">
    <source>
        <dbReference type="Pfam" id="PF05368"/>
    </source>
</evidence>
<dbReference type="EMBL" id="JARIHO010000002">
    <property type="protein sequence ID" value="KAJ7366511.1"/>
    <property type="molecule type" value="Genomic_DNA"/>
</dbReference>
<dbReference type="Gene3D" id="3.40.50.720">
    <property type="entry name" value="NAD(P)-binding Rossmann-like Domain"/>
    <property type="match status" value="1"/>
</dbReference>
<dbReference type="InterPro" id="IPR036291">
    <property type="entry name" value="NAD(P)-bd_dom_sf"/>
</dbReference>
<keyword evidence="5" id="KW-1185">Reference proteome</keyword>
<dbReference type="InterPro" id="IPR008030">
    <property type="entry name" value="NmrA-like"/>
</dbReference>
<proteinExistence type="inferred from homology"/>
<gene>
    <name evidence="4" type="ORF">DFH08DRAFT_168930</name>
</gene>
<feature type="domain" description="NmrA-like" evidence="3">
    <location>
        <begin position="7"/>
        <end position="295"/>
    </location>
</feature>
<comment type="similarity">
    <text evidence="1">Belongs to the NmrA-type oxidoreductase family.</text>
</comment>
<dbReference type="PANTHER" id="PTHR42748">
    <property type="entry name" value="NITROGEN METABOLITE REPRESSION PROTEIN NMRA FAMILY MEMBER"/>
    <property type="match status" value="1"/>
</dbReference>
<dbReference type="Gene3D" id="3.90.25.10">
    <property type="entry name" value="UDP-galactose 4-epimerase, domain 1"/>
    <property type="match status" value="1"/>
</dbReference>
<evidence type="ECO:0000256" key="2">
    <source>
        <dbReference type="ARBA" id="ARBA00022857"/>
    </source>
</evidence>
<reference evidence="4" key="1">
    <citation type="submission" date="2023-03" db="EMBL/GenBank/DDBJ databases">
        <title>Massive genome expansion in bonnet fungi (Mycena s.s.) driven by repeated elements and novel gene families across ecological guilds.</title>
        <authorList>
            <consortium name="Lawrence Berkeley National Laboratory"/>
            <person name="Harder C.B."/>
            <person name="Miyauchi S."/>
            <person name="Viragh M."/>
            <person name="Kuo A."/>
            <person name="Thoen E."/>
            <person name="Andreopoulos B."/>
            <person name="Lu D."/>
            <person name="Skrede I."/>
            <person name="Drula E."/>
            <person name="Henrissat B."/>
            <person name="Morin E."/>
            <person name="Kohler A."/>
            <person name="Barry K."/>
            <person name="LaButti K."/>
            <person name="Morin E."/>
            <person name="Salamov A."/>
            <person name="Lipzen A."/>
            <person name="Mereny Z."/>
            <person name="Hegedus B."/>
            <person name="Baldrian P."/>
            <person name="Stursova M."/>
            <person name="Weitz H."/>
            <person name="Taylor A."/>
            <person name="Grigoriev I.V."/>
            <person name="Nagy L.G."/>
            <person name="Martin F."/>
            <person name="Kauserud H."/>
        </authorList>
    </citation>
    <scope>NUCLEOTIDE SEQUENCE</scope>
    <source>
        <strain evidence="4">CBHHK002</strain>
    </source>
</reference>
<name>A0AAD7ARD3_9AGAR</name>
<dbReference type="Pfam" id="PF05368">
    <property type="entry name" value="NmrA"/>
    <property type="match status" value="1"/>
</dbReference>
<sequence length="306" mass="32773">MASPRIVSVFGATGLQGGAVVDALLKDGTFVPRAISRNPESEASKKLKTRGVQVVKGDPLDKVGLVSALRGSEAVFAVTVPVFFYPNMEGKGELVQGKNIVDAAKEVGVKFFIWSSLPSLAKISGGKYKNAVHYEEKEAVREYLESSGLTHASLFLPGFLENLHSLPLVTKTDNGYDIAVRILKAIDLQSYTWTARDVPAAALALLKNYTDPAKKINGKTYPVVSAIISGAKLAELAGQALGATVTFTTLPPMGLPPMDEMFLAHAEYSGLYGATPVPNPELVALGAKFSTVEEFMETELKPRFVQ</sequence>
<organism evidence="4 5">
    <name type="scientific">Mycena albidolilacea</name>
    <dbReference type="NCBI Taxonomy" id="1033008"/>
    <lineage>
        <taxon>Eukaryota</taxon>
        <taxon>Fungi</taxon>
        <taxon>Dikarya</taxon>
        <taxon>Basidiomycota</taxon>
        <taxon>Agaricomycotina</taxon>
        <taxon>Agaricomycetes</taxon>
        <taxon>Agaricomycetidae</taxon>
        <taxon>Agaricales</taxon>
        <taxon>Marasmiineae</taxon>
        <taxon>Mycenaceae</taxon>
        <taxon>Mycena</taxon>
    </lineage>
</organism>
<evidence type="ECO:0000313" key="4">
    <source>
        <dbReference type="EMBL" id="KAJ7366511.1"/>
    </source>
</evidence>
<dbReference type="AlphaFoldDB" id="A0AAD7ARD3"/>
<dbReference type="Proteomes" id="UP001218218">
    <property type="component" value="Unassembled WGS sequence"/>
</dbReference>